<keyword evidence="11" id="KW-0067">ATP-binding</keyword>
<evidence type="ECO:0000256" key="10">
    <source>
        <dbReference type="ARBA" id="ARBA00022778"/>
    </source>
</evidence>
<dbReference type="InterPro" id="IPR027417">
    <property type="entry name" value="P-loop_NTPase"/>
</dbReference>
<evidence type="ECO:0000313" key="19">
    <source>
        <dbReference type="WBParaSite" id="jg4468"/>
    </source>
</evidence>
<evidence type="ECO:0000256" key="16">
    <source>
        <dbReference type="ARBA" id="ARBA00023221"/>
    </source>
</evidence>
<keyword evidence="15" id="KW-1207">Sterol metabolism</keyword>
<accession>A0A915EB40</accession>
<keyword evidence="5" id="KW-0444">Lipid biosynthesis</keyword>
<evidence type="ECO:0000313" key="18">
    <source>
        <dbReference type="Proteomes" id="UP000887574"/>
    </source>
</evidence>
<dbReference type="GO" id="GO:0005829">
    <property type="term" value="C:cytosol"/>
    <property type="evidence" value="ECO:0007669"/>
    <property type="project" value="UniProtKB-SubCell"/>
</dbReference>
<keyword evidence="12" id="KW-0752">Steroid biosynthesis</keyword>
<keyword evidence="18" id="KW-1185">Reference proteome</keyword>
<protein>
    <recommendedName>
        <fullName evidence="17">Phosphomevalonate kinase</fullName>
        <ecNumber evidence="3">2.7.4.2</ecNumber>
    </recommendedName>
</protein>
<dbReference type="EC" id="2.7.4.2" evidence="3"/>
<dbReference type="WBParaSite" id="jg4468">
    <property type="protein sequence ID" value="jg4468"/>
    <property type="gene ID" value="jg4468"/>
</dbReference>
<comment type="subcellular location">
    <subcellularLocation>
        <location evidence="1">Cytoplasm</location>
        <location evidence="1">Cytosol</location>
    </subcellularLocation>
</comment>
<keyword evidence="7" id="KW-0808">Transferase</keyword>
<evidence type="ECO:0000256" key="7">
    <source>
        <dbReference type="ARBA" id="ARBA00022679"/>
    </source>
</evidence>
<evidence type="ECO:0000256" key="4">
    <source>
        <dbReference type="ARBA" id="ARBA00022490"/>
    </source>
</evidence>
<evidence type="ECO:0000256" key="14">
    <source>
        <dbReference type="ARBA" id="ARBA00023098"/>
    </source>
</evidence>
<organism evidence="18 19">
    <name type="scientific">Ditylenchus dipsaci</name>
    <dbReference type="NCBI Taxonomy" id="166011"/>
    <lineage>
        <taxon>Eukaryota</taxon>
        <taxon>Metazoa</taxon>
        <taxon>Ecdysozoa</taxon>
        <taxon>Nematoda</taxon>
        <taxon>Chromadorea</taxon>
        <taxon>Rhabditida</taxon>
        <taxon>Tylenchina</taxon>
        <taxon>Tylenchomorpha</taxon>
        <taxon>Sphaerularioidea</taxon>
        <taxon>Anguinidae</taxon>
        <taxon>Anguininae</taxon>
        <taxon>Ditylenchus</taxon>
    </lineage>
</organism>
<comment type="pathway">
    <text evidence="2">Isoprenoid biosynthesis; isopentenyl diphosphate biosynthesis via mevalonate pathway; isopentenyl diphosphate from (R)-mevalonate: step 2/3.</text>
</comment>
<dbReference type="Pfam" id="PF04275">
    <property type="entry name" value="P-mevalo_kinase"/>
    <property type="match status" value="1"/>
</dbReference>
<evidence type="ECO:0000256" key="2">
    <source>
        <dbReference type="ARBA" id="ARBA00005017"/>
    </source>
</evidence>
<evidence type="ECO:0000256" key="6">
    <source>
        <dbReference type="ARBA" id="ARBA00022548"/>
    </source>
</evidence>
<keyword evidence="9" id="KW-0418">Kinase</keyword>
<evidence type="ECO:0000256" key="9">
    <source>
        <dbReference type="ARBA" id="ARBA00022777"/>
    </source>
</evidence>
<name>A0A915EB40_9BILA</name>
<dbReference type="PANTHER" id="PTHR13101">
    <property type="entry name" value="PHOSPHOMEVALONATE KINASE"/>
    <property type="match status" value="1"/>
</dbReference>
<keyword evidence="14" id="KW-0443">Lipid metabolism</keyword>
<proteinExistence type="predicted"/>
<evidence type="ECO:0000256" key="17">
    <source>
        <dbReference type="ARBA" id="ARBA00034549"/>
    </source>
</evidence>
<keyword evidence="8" id="KW-0547">Nucleotide-binding</keyword>
<dbReference type="Proteomes" id="UP000887574">
    <property type="component" value="Unplaced"/>
</dbReference>
<dbReference type="InterPro" id="IPR005919">
    <property type="entry name" value="Pmev_kin_anim"/>
</dbReference>
<evidence type="ECO:0000256" key="8">
    <source>
        <dbReference type="ARBA" id="ARBA00022741"/>
    </source>
</evidence>
<evidence type="ECO:0000256" key="11">
    <source>
        <dbReference type="ARBA" id="ARBA00022840"/>
    </source>
</evidence>
<dbReference type="PANTHER" id="PTHR13101:SF1">
    <property type="entry name" value="PHOSPHOMEVALONATE KINASE"/>
    <property type="match status" value="1"/>
</dbReference>
<keyword evidence="4" id="KW-0963">Cytoplasm</keyword>
<keyword evidence="10" id="KW-0152">Cholesterol biosynthesis</keyword>
<evidence type="ECO:0000256" key="5">
    <source>
        <dbReference type="ARBA" id="ARBA00022516"/>
    </source>
</evidence>
<evidence type="ECO:0000256" key="13">
    <source>
        <dbReference type="ARBA" id="ARBA00023011"/>
    </source>
</evidence>
<dbReference type="GO" id="GO:0004631">
    <property type="term" value="F:phosphomevalonate kinase activity"/>
    <property type="evidence" value="ECO:0007669"/>
    <property type="project" value="UniProtKB-EC"/>
</dbReference>
<dbReference type="AlphaFoldDB" id="A0A915EB40"/>
<evidence type="ECO:0000256" key="1">
    <source>
        <dbReference type="ARBA" id="ARBA00004514"/>
    </source>
</evidence>
<evidence type="ECO:0000256" key="12">
    <source>
        <dbReference type="ARBA" id="ARBA00022955"/>
    </source>
</evidence>
<dbReference type="GO" id="GO:0005524">
    <property type="term" value="F:ATP binding"/>
    <property type="evidence" value="ECO:0007669"/>
    <property type="project" value="UniProtKB-KW"/>
</dbReference>
<dbReference type="GO" id="GO:0006695">
    <property type="term" value="P:cholesterol biosynthetic process"/>
    <property type="evidence" value="ECO:0007669"/>
    <property type="project" value="UniProtKB-KW"/>
</dbReference>
<reference evidence="19" key="1">
    <citation type="submission" date="2022-11" db="UniProtKB">
        <authorList>
            <consortium name="WormBaseParasite"/>
        </authorList>
    </citation>
    <scope>IDENTIFICATION</scope>
</reference>
<keyword evidence="13" id="KW-0756">Sterol biosynthesis</keyword>
<dbReference type="Gene3D" id="3.40.50.300">
    <property type="entry name" value="P-loop containing nucleotide triphosphate hydrolases"/>
    <property type="match status" value="1"/>
</dbReference>
<dbReference type="GO" id="GO:0019287">
    <property type="term" value="P:isopentenyl diphosphate biosynthetic process, mevalonate pathway"/>
    <property type="evidence" value="ECO:0007669"/>
    <property type="project" value="TreeGrafter"/>
</dbReference>
<evidence type="ECO:0000256" key="3">
    <source>
        <dbReference type="ARBA" id="ARBA00012958"/>
    </source>
</evidence>
<evidence type="ECO:0000256" key="15">
    <source>
        <dbReference type="ARBA" id="ARBA00023166"/>
    </source>
</evidence>
<keyword evidence="6" id="KW-0153">Cholesterol metabolism</keyword>
<sequence length="141" mass="15727">MFDSVAMSNSVCSIIKPPSLLICISGKRKSGKDFVASSLKRILHQNFLSSFPQQTGHYKAVKISSCGISHLLKENFANIHGLDAEKLKTDGVYKELVRQKMVKYGRTYGLRIQDSFAEELCKVYVAPPNPPVTTHFNLLPI</sequence>
<keyword evidence="16" id="KW-0753">Steroid metabolism</keyword>